<organism evidence="2 3">
    <name type="scientific">Psophocarpus tetragonolobus</name>
    <name type="common">Winged bean</name>
    <name type="synonym">Dolichos tetragonolobus</name>
    <dbReference type="NCBI Taxonomy" id="3891"/>
    <lineage>
        <taxon>Eukaryota</taxon>
        <taxon>Viridiplantae</taxon>
        <taxon>Streptophyta</taxon>
        <taxon>Embryophyta</taxon>
        <taxon>Tracheophyta</taxon>
        <taxon>Spermatophyta</taxon>
        <taxon>Magnoliopsida</taxon>
        <taxon>eudicotyledons</taxon>
        <taxon>Gunneridae</taxon>
        <taxon>Pentapetalae</taxon>
        <taxon>rosids</taxon>
        <taxon>fabids</taxon>
        <taxon>Fabales</taxon>
        <taxon>Fabaceae</taxon>
        <taxon>Papilionoideae</taxon>
        <taxon>50 kb inversion clade</taxon>
        <taxon>NPAAA clade</taxon>
        <taxon>indigoferoid/millettioid clade</taxon>
        <taxon>Phaseoleae</taxon>
        <taxon>Psophocarpus</taxon>
    </lineage>
</organism>
<dbReference type="PANTHER" id="PTHR37207">
    <property type="entry name" value="OS09G0446000 PROTEIN"/>
    <property type="match status" value="1"/>
</dbReference>
<name>A0AAN9SEQ5_PSOTE</name>
<dbReference type="AlphaFoldDB" id="A0AAN9SEQ5"/>
<gene>
    <name evidence="2" type="ORF">VNO78_15849</name>
</gene>
<evidence type="ECO:0000313" key="2">
    <source>
        <dbReference type="EMBL" id="KAK7395298.1"/>
    </source>
</evidence>
<proteinExistence type="predicted"/>
<feature type="compositionally biased region" description="Basic and acidic residues" evidence="1">
    <location>
        <begin position="1"/>
        <end position="12"/>
    </location>
</feature>
<dbReference type="Proteomes" id="UP001386955">
    <property type="component" value="Unassembled WGS sequence"/>
</dbReference>
<dbReference type="EMBL" id="JAYMYS010000004">
    <property type="protein sequence ID" value="KAK7395298.1"/>
    <property type="molecule type" value="Genomic_DNA"/>
</dbReference>
<comment type="caution">
    <text evidence="2">The sequence shown here is derived from an EMBL/GenBank/DDBJ whole genome shotgun (WGS) entry which is preliminary data.</text>
</comment>
<dbReference type="PANTHER" id="PTHR37207:SF1">
    <property type="entry name" value="OS09G0446000 PROTEIN"/>
    <property type="match status" value="1"/>
</dbReference>
<protein>
    <submittedName>
        <fullName evidence="2">Uncharacterized protein</fullName>
    </submittedName>
</protein>
<sequence>MVTREEKEEEASAAKPKRPKLNSAVFGTRQRESTMNTTSSSESSSKPNTKPKPPFKPAKDDTKPLLQDPILRSDPIETEEALLRLPPFSIPSSTKYWEFRMQIVSVHTAQSCGLFAIT</sequence>
<accession>A0AAN9SEQ5</accession>
<evidence type="ECO:0000256" key="1">
    <source>
        <dbReference type="SAM" id="MobiDB-lite"/>
    </source>
</evidence>
<feature type="region of interest" description="Disordered" evidence="1">
    <location>
        <begin position="1"/>
        <end position="73"/>
    </location>
</feature>
<keyword evidence="3" id="KW-1185">Reference proteome</keyword>
<reference evidence="2 3" key="1">
    <citation type="submission" date="2024-01" db="EMBL/GenBank/DDBJ databases">
        <title>The genomes of 5 underutilized Papilionoideae crops provide insights into root nodulation and disease resistanc.</title>
        <authorList>
            <person name="Jiang F."/>
        </authorList>
    </citation>
    <scope>NUCLEOTIDE SEQUENCE [LARGE SCALE GENOMIC DNA]</scope>
    <source>
        <strain evidence="2">DUOXIRENSHENG_FW03</strain>
        <tissue evidence="2">Leaves</tissue>
    </source>
</reference>
<feature type="compositionally biased region" description="Low complexity" evidence="1">
    <location>
        <begin position="37"/>
        <end position="48"/>
    </location>
</feature>
<evidence type="ECO:0000313" key="3">
    <source>
        <dbReference type="Proteomes" id="UP001386955"/>
    </source>
</evidence>